<proteinExistence type="predicted"/>
<evidence type="ECO:0000256" key="3">
    <source>
        <dbReference type="ARBA" id="ARBA00022801"/>
    </source>
</evidence>
<evidence type="ECO:0000256" key="2">
    <source>
        <dbReference type="ARBA" id="ARBA00022723"/>
    </source>
</evidence>
<sequence>MNKQFIAIIFPLFIIVGLLGYLKSSESTSPKDPCKLPRTYQLGDIDKRFDINRQKLSNVLTSVEDIWENSLNHEILRYDPDGEIKIHLVYSDQQELIDAEQRASKQIATKRAQSNEAEKKYKRIRDEFDQKHNELQKIINRHKELIEVYNKKGKQFTEDSKLTEEEKKELKKRQQQIEQVESERDSLLEAVQELQRRVNNQSDRVNQIIDQENRLIEQYNQQFSGKRKFDQGHYIRNKDGERINIYQFSSKNELKVVLAHEFGHALGLNHGDNPESIMYHLMNKQNWEDPTLTEEELMEFRSRCL</sequence>
<dbReference type="Pfam" id="PF00413">
    <property type="entry name" value="Peptidase_M10"/>
    <property type="match status" value="1"/>
</dbReference>
<keyword evidence="2" id="KW-0479">Metal-binding</keyword>
<dbReference type="InterPro" id="IPR001818">
    <property type="entry name" value="Pept_M10_metallopeptidase"/>
</dbReference>
<keyword evidence="8" id="KW-1185">Reference proteome</keyword>
<evidence type="ECO:0000256" key="4">
    <source>
        <dbReference type="ARBA" id="ARBA00022833"/>
    </source>
</evidence>
<feature type="coiled-coil region" evidence="5">
    <location>
        <begin position="100"/>
        <end position="222"/>
    </location>
</feature>
<accession>A0ABT3PVV9</accession>
<evidence type="ECO:0000313" key="8">
    <source>
        <dbReference type="Proteomes" id="UP001207337"/>
    </source>
</evidence>
<comment type="caution">
    <text evidence="7">The sequence shown here is derived from an EMBL/GenBank/DDBJ whole genome shotgun (WGS) entry which is preliminary data.</text>
</comment>
<dbReference type="Gene3D" id="3.40.390.10">
    <property type="entry name" value="Collagenase (Catalytic Domain)"/>
    <property type="match status" value="1"/>
</dbReference>
<dbReference type="EMBL" id="JAJNDC010000001">
    <property type="protein sequence ID" value="MCW9711982.1"/>
    <property type="molecule type" value="Genomic_DNA"/>
</dbReference>
<keyword evidence="3 7" id="KW-0378">Hydrolase</keyword>
<keyword evidence="4" id="KW-0862">Zinc</keyword>
<keyword evidence="7" id="KW-0482">Metalloprotease</keyword>
<dbReference type="InterPro" id="IPR024079">
    <property type="entry name" value="MetalloPept_cat_dom_sf"/>
</dbReference>
<evidence type="ECO:0000256" key="1">
    <source>
        <dbReference type="ARBA" id="ARBA00022670"/>
    </source>
</evidence>
<evidence type="ECO:0000256" key="5">
    <source>
        <dbReference type="SAM" id="Coils"/>
    </source>
</evidence>
<keyword evidence="1" id="KW-0645">Protease</keyword>
<dbReference type="GO" id="GO:0008237">
    <property type="term" value="F:metallopeptidase activity"/>
    <property type="evidence" value="ECO:0007669"/>
    <property type="project" value="UniProtKB-KW"/>
</dbReference>
<reference evidence="7 8" key="1">
    <citation type="submission" date="2021-11" db="EMBL/GenBank/DDBJ databases">
        <title>Aliifidinibius sp. nov., a new bacterium isolated from saline soil.</title>
        <authorList>
            <person name="Galisteo C."/>
            <person name="De La Haba R."/>
            <person name="Sanchez-Porro C."/>
            <person name="Ventosa A."/>
        </authorList>
    </citation>
    <scope>NUCLEOTIDE SEQUENCE [LARGE SCALE GENOMIC DNA]</scope>
    <source>
        <strain evidence="7 8">KACC 190600</strain>
    </source>
</reference>
<feature type="domain" description="Peptidase M10 metallopeptidase" evidence="6">
    <location>
        <begin position="216"/>
        <end position="293"/>
    </location>
</feature>
<evidence type="ECO:0000313" key="7">
    <source>
        <dbReference type="EMBL" id="MCW9711982.1"/>
    </source>
</evidence>
<dbReference type="EC" id="3.4.24.-" evidence="7"/>
<dbReference type="Proteomes" id="UP001207337">
    <property type="component" value="Unassembled WGS sequence"/>
</dbReference>
<protein>
    <submittedName>
        <fullName evidence="7">Matrixin family metalloprotease</fullName>
        <ecNumber evidence="7">3.4.24.-</ecNumber>
    </submittedName>
</protein>
<evidence type="ECO:0000259" key="6">
    <source>
        <dbReference type="Pfam" id="PF00413"/>
    </source>
</evidence>
<organism evidence="7 8">
    <name type="scientific">Fodinibius salicampi</name>
    <dbReference type="NCBI Taxonomy" id="1920655"/>
    <lineage>
        <taxon>Bacteria</taxon>
        <taxon>Pseudomonadati</taxon>
        <taxon>Balneolota</taxon>
        <taxon>Balneolia</taxon>
        <taxon>Balneolales</taxon>
        <taxon>Balneolaceae</taxon>
        <taxon>Fodinibius</taxon>
    </lineage>
</organism>
<name>A0ABT3PVV9_9BACT</name>
<dbReference type="RefSeq" id="WP_265787602.1">
    <property type="nucleotide sequence ID" value="NZ_BAABRS010000001.1"/>
</dbReference>
<gene>
    <name evidence="7" type="ORF">LQ318_03610</name>
</gene>
<keyword evidence="5" id="KW-0175">Coiled coil</keyword>
<dbReference type="SUPFAM" id="SSF55486">
    <property type="entry name" value="Metalloproteases ('zincins'), catalytic domain"/>
    <property type="match status" value="1"/>
</dbReference>